<organism evidence="1 2">
    <name type="scientific">Sphaeroforma arctica JP610</name>
    <dbReference type="NCBI Taxonomy" id="667725"/>
    <lineage>
        <taxon>Eukaryota</taxon>
        <taxon>Ichthyosporea</taxon>
        <taxon>Ichthyophonida</taxon>
        <taxon>Sphaeroforma</taxon>
    </lineage>
</organism>
<name>A0A0L0FVN4_9EUKA</name>
<protein>
    <submittedName>
        <fullName evidence="1">Uncharacterized protein</fullName>
    </submittedName>
</protein>
<evidence type="ECO:0000313" key="2">
    <source>
        <dbReference type="Proteomes" id="UP000054560"/>
    </source>
</evidence>
<dbReference type="AlphaFoldDB" id="A0A0L0FVN4"/>
<dbReference type="Gene3D" id="3.80.10.10">
    <property type="entry name" value="Ribonuclease Inhibitor"/>
    <property type="match status" value="1"/>
</dbReference>
<evidence type="ECO:0000313" key="1">
    <source>
        <dbReference type="EMBL" id="KNC80915.1"/>
    </source>
</evidence>
<feature type="non-terminal residue" evidence="1">
    <location>
        <position position="124"/>
    </location>
</feature>
<dbReference type="RefSeq" id="XP_014154817.1">
    <property type="nucleotide sequence ID" value="XM_014299342.1"/>
</dbReference>
<gene>
    <name evidence="1" type="ORF">SARC_06736</name>
</gene>
<keyword evidence="2" id="KW-1185">Reference proteome</keyword>
<sequence length="124" mass="13811">VVNSLSAFPQLRHLEITSCYMVQGADITPLRFSSALQTLDIRFTVSSPDITNLSPLTHCLALTELDISRTQITDLRLLPVCMRLRKLRVTGCRFDTNLEPLTACSKLQTIRIGGIGITDIEPLR</sequence>
<dbReference type="SUPFAM" id="SSF52058">
    <property type="entry name" value="L domain-like"/>
    <property type="match status" value="1"/>
</dbReference>
<reference evidence="1 2" key="1">
    <citation type="submission" date="2011-02" db="EMBL/GenBank/DDBJ databases">
        <title>The Genome Sequence of Sphaeroforma arctica JP610.</title>
        <authorList>
            <consortium name="The Broad Institute Genome Sequencing Platform"/>
            <person name="Russ C."/>
            <person name="Cuomo C."/>
            <person name="Young S.K."/>
            <person name="Zeng Q."/>
            <person name="Gargeya S."/>
            <person name="Alvarado L."/>
            <person name="Berlin A."/>
            <person name="Chapman S.B."/>
            <person name="Chen Z."/>
            <person name="Freedman E."/>
            <person name="Gellesch M."/>
            <person name="Goldberg J."/>
            <person name="Griggs A."/>
            <person name="Gujja S."/>
            <person name="Heilman E."/>
            <person name="Heiman D."/>
            <person name="Howarth C."/>
            <person name="Mehta T."/>
            <person name="Neiman D."/>
            <person name="Pearson M."/>
            <person name="Roberts A."/>
            <person name="Saif S."/>
            <person name="Shea T."/>
            <person name="Shenoy N."/>
            <person name="Sisk P."/>
            <person name="Stolte C."/>
            <person name="Sykes S."/>
            <person name="White J."/>
            <person name="Yandava C."/>
            <person name="Burger G."/>
            <person name="Gray M.W."/>
            <person name="Holland P.W.H."/>
            <person name="King N."/>
            <person name="Lang F.B.F."/>
            <person name="Roger A.J."/>
            <person name="Ruiz-Trillo I."/>
            <person name="Haas B."/>
            <person name="Nusbaum C."/>
            <person name="Birren B."/>
        </authorList>
    </citation>
    <scope>NUCLEOTIDE SEQUENCE [LARGE SCALE GENOMIC DNA]</scope>
    <source>
        <strain evidence="1 2">JP610</strain>
    </source>
</reference>
<dbReference type="Proteomes" id="UP000054560">
    <property type="component" value="Unassembled WGS sequence"/>
</dbReference>
<feature type="non-terminal residue" evidence="1">
    <location>
        <position position="1"/>
    </location>
</feature>
<proteinExistence type="predicted"/>
<dbReference type="InterPro" id="IPR032675">
    <property type="entry name" value="LRR_dom_sf"/>
</dbReference>
<dbReference type="EMBL" id="KQ242090">
    <property type="protein sequence ID" value="KNC80915.1"/>
    <property type="molecule type" value="Genomic_DNA"/>
</dbReference>
<accession>A0A0L0FVN4</accession>
<dbReference type="OrthoDB" id="2153609at2759"/>
<dbReference type="GeneID" id="25907240"/>